<gene>
    <name evidence="1" type="ORF">Ato02nite_062930</name>
</gene>
<keyword evidence="2" id="KW-1185">Reference proteome</keyword>
<protein>
    <submittedName>
        <fullName evidence="1">Uncharacterized protein</fullName>
    </submittedName>
</protein>
<name>A0A919TFB4_9ACTN</name>
<sequence>MTTVELGLDVRHHLDPVDHKIGDQAVDLDVLHDHADQPRSAQVALAEFRAGEVLILEASHADRLGRTTNLRSWQEPNWTS</sequence>
<proteinExistence type="predicted"/>
<dbReference type="EMBL" id="BOQN01000083">
    <property type="protein sequence ID" value="GIM94500.1"/>
    <property type="molecule type" value="Genomic_DNA"/>
</dbReference>
<accession>A0A919TFB4</accession>
<organism evidence="1 2">
    <name type="scientific">Paractinoplanes toevensis</name>
    <dbReference type="NCBI Taxonomy" id="571911"/>
    <lineage>
        <taxon>Bacteria</taxon>
        <taxon>Bacillati</taxon>
        <taxon>Actinomycetota</taxon>
        <taxon>Actinomycetes</taxon>
        <taxon>Micromonosporales</taxon>
        <taxon>Micromonosporaceae</taxon>
        <taxon>Paractinoplanes</taxon>
    </lineage>
</organism>
<evidence type="ECO:0000313" key="2">
    <source>
        <dbReference type="Proteomes" id="UP000677082"/>
    </source>
</evidence>
<dbReference type="AlphaFoldDB" id="A0A919TFB4"/>
<comment type="caution">
    <text evidence="1">The sequence shown here is derived from an EMBL/GenBank/DDBJ whole genome shotgun (WGS) entry which is preliminary data.</text>
</comment>
<reference evidence="1 2" key="1">
    <citation type="submission" date="2021-03" db="EMBL/GenBank/DDBJ databases">
        <title>Whole genome shotgun sequence of Actinoplanes toevensis NBRC 105298.</title>
        <authorList>
            <person name="Komaki H."/>
            <person name="Tamura T."/>
        </authorList>
    </citation>
    <scope>NUCLEOTIDE SEQUENCE [LARGE SCALE GENOMIC DNA]</scope>
    <source>
        <strain evidence="1 2">NBRC 105298</strain>
    </source>
</reference>
<dbReference type="Proteomes" id="UP000677082">
    <property type="component" value="Unassembled WGS sequence"/>
</dbReference>
<evidence type="ECO:0000313" key="1">
    <source>
        <dbReference type="EMBL" id="GIM94500.1"/>
    </source>
</evidence>